<sequence>MAKGRDKQKGSQQLYNCLTTVMQSSKFAEHTRREVKQMNKARKEKINMTLNASQPSQVRQSTLPSCHPPSPDR</sequence>
<protein>
    <submittedName>
        <fullName evidence="2">Uncharacterized protein</fullName>
    </submittedName>
</protein>
<feature type="compositionally biased region" description="Polar residues" evidence="1">
    <location>
        <begin position="49"/>
        <end position="64"/>
    </location>
</feature>
<dbReference type="EMBL" id="VSRR010132182">
    <property type="protein sequence ID" value="MPD02599.1"/>
    <property type="molecule type" value="Genomic_DNA"/>
</dbReference>
<proteinExistence type="predicted"/>
<dbReference type="AlphaFoldDB" id="A0A5B7KCA1"/>
<dbReference type="Proteomes" id="UP000324222">
    <property type="component" value="Unassembled WGS sequence"/>
</dbReference>
<keyword evidence="3" id="KW-1185">Reference proteome</keyword>
<gene>
    <name evidence="2" type="ORF">E2C01_098192</name>
</gene>
<evidence type="ECO:0000313" key="2">
    <source>
        <dbReference type="EMBL" id="MPD02599.1"/>
    </source>
</evidence>
<reference evidence="2 3" key="1">
    <citation type="submission" date="2019-05" db="EMBL/GenBank/DDBJ databases">
        <title>Another draft genome of Portunus trituberculatus and its Hox gene families provides insights of decapod evolution.</title>
        <authorList>
            <person name="Jeong J.-H."/>
            <person name="Song I."/>
            <person name="Kim S."/>
            <person name="Choi T."/>
            <person name="Kim D."/>
            <person name="Ryu S."/>
            <person name="Kim W."/>
        </authorList>
    </citation>
    <scope>NUCLEOTIDE SEQUENCE [LARGE SCALE GENOMIC DNA]</scope>
    <source>
        <tissue evidence="2">Muscle</tissue>
    </source>
</reference>
<evidence type="ECO:0000313" key="3">
    <source>
        <dbReference type="Proteomes" id="UP000324222"/>
    </source>
</evidence>
<organism evidence="2 3">
    <name type="scientific">Portunus trituberculatus</name>
    <name type="common">Swimming crab</name>
    <name type="synonym">Neptunus trituberculatus</name>
    <dbReference type="NCBI Taxonomy" id="210409"/>
    <lineage>
        <taxon>Eukaryota</taxon>
        <taxon>Metazoa</taxon>
        <taxon>Ecdysozoa</taxon>
        <taxon>Arthropoda</taxon>
        <taxon>Crustacea</taxon>
        <taxon>Multicrustacea</taxon>
        <taxon>Malacostraca</taxon>
        <taxon>Eumalacostraca</taxon>
        <taxon>Eucarida</taxon>
        <taxon>Decapoda</taxon>
        <taxon>Pleocyemata</taxon>
        <taxon>Brachyura</taxon>
        <taxon>Eubrachyura</taxon>
        <taxon>Portunoidea</taxon>
        <taxon>Portunidae</taxon>
        <taxon>Portuninae</taxon>
        <taxon>Portunus</taxon>
    </lineage>
</organism>
<feature type="region of interest" description="Disordered" evidence="1">
    <location>
        <begin position="49"/>
        <end position="73"/>
    </location>
</feature>
<evidence type="ECO:0000256" key="1">
    <source>
        <dbReference type="SAM" id="MobiDB-lite"/>
    </source>
</evidence>
<comment type="caution">
    <text evidence="2">The sequence shown here is derived from an EMBL/GenBank/DDBJ whole genome shotgun (WGS) entry which is preliminary data.</text>
</comment>
<accession>A0A5B7KCA1</accession>
<name>A0A5B7KCA1_PORTR</name>